<dbReference type="Proteomes" id="UP000005203">
    <property type="component" value="Linkage group LG6"/>
</dbReference>
<accession>A0A7M7GWH3</accession>
<keyword evidence="1" id="KW-0833">Ubl conjugation pathway</keyword>
<dbReference type="KEGG" id="ame:102654173"/>
<evidence type="ECO:0000313" key="4">
    <source>
        <dbReference type="EnsemblMetazoa" id="XP_006568307"/>
    </source>
</evidence>
<evidence type="ECO:0000256" key="2">
    <source>
        <dbReference type="ARBA" id="ARBA00023043"/>
    </source>
</evidence>
<dbReference type="Gene3D" id="1.10.750.20">
    <property type="entry name" value="SOCS box"/>
    <property type="match status" value="1"/>
</dbReference>
<evidence type="ECO:0000313" key="6">
    <source>
        <dbReference type="RefSeq" id="XP_006568307.1"/>
    </source>
</evidence>
<keyword evidence="2" id="KW-0040">ANK repeat</keyword>
<dbReference type="InterPro" id="IPR039147">
    <property type="entry name" value="ASB17"/>
</dbReference>
<reference evidence="4" key="1">
    <citation type="submission" date="2021-01" db="UniProtKB">
        <authorList>
            <consortium name="EnsemblMetazoa"/>
        </authorList>
    </citation>
    <scope>IDENTIFICATION</scope>
    <source>
        <strain evidence="4">DH4</strain>
    </source>
</reference>
<dbReference type="RefSeq" id="XP_006568307.1">
    <property type="nucleotide sequence ID" value="XM_006568244.3"/>
</dbReference>
<dbReference type="OrthoDB" id="6419934at2759"/>
<dbReference type="AlphaFoldDB" id="A0A7M7GWH3"/>
<dbReference type="CTD" id="43683"/>
<gene>
    <name evidence="6" type="primary">LOC102654173</name>
</gene>
<reference evidence="6" key="2">
    <citation type="submission" date="2025-04" db="UniProtKB">
        <authorList>
            <consortium name="RefSeq"/>
        </authorList>
    </citation>
    <scope>IDENTIFICATION</scope>
    <source>
        <strain evidence="6">DH4</strain>
        <tissue evidence="6">Whole body</tissue>
    </source>
</reference>
<feature type="domain" description="SOCS box" evidence="3">
    <location>
        <begin position="314"/>
        <end position="354"/>
    </location>
</feature>
<dbReference type="PANTHER" id="PTHR20966">
    <property type="entry name" value="ANKYRIN REPEAT AND SOCS BOX PROTEIN 17"/>
    <property type="match status" value="1"/>
</dbReference>
<dbReference type="InterPro" id="IPR001496">
    <property type="entry name" value="SOCS_box"/>
</dbReference>
<evidence type="ECO:0000259" key="3">
    <source>
        <dbReference type="PROSITE" id="PS50225"/>
    </source>
</evidence>
<dbReference type="PROSITE" id="PS50225">
    <property type="entry name" value="SOCS"/>
    <property type="match status" value="1"/>
</dbReference>
<dbReference type="SMART" id="SM00969">
    <property type="entry name" value="SOCS_box"/>
    <property type="match status" value="1"/>
</dbReference>
<dbReference type="PANTHER" id="PTHR20966:SF2">
    <property type="entry name" value="ANKYRIN REPEAT AND SOCS BOX PROTEIN 17"/>
    <property type="match status" value="1"/>
</dbReference>
<sequence length="358" mass="41468">MSIVEIYNHQVEAMEVLIDCYFDRLFSEMDRSCLASRYKRREMVGYFSDVINSCSQAENLDKQDVCERIVMSALRYHNIAMMENGYVCLLGKFHNVLYVAAKLCFDWNLDNNEIVSRLLNDIFYCEKTFERILVGAIFGTRVTHFLSGWKSDFEDREENLRALMYFLRHATLGKLEYRCACSPVKRRFIDVPMESYGQVSPFRVAIQHGSPDILLIMLRYGASVECDKLAPTPLEILLSKLSEYDARPGGQQGNAYPEHLLLCLRLVLRTVTTGFVKTPEYIAEQSGVFSVSVYEQYPTLVEQKLVPPERSGLRPPELRHLCRCRIREALFENWALPHGIQQLQIPESLRSYLDLLRD</sequence>
<dbReference type="SUPFAM" id="SSF158235">
    <property type="entry name" value="SOCS box-like"/>
    <property type="match status" value="1"/>
</dbReference>
<accession>A0A8B6Z546</accession>
<dbReference type="CDD" id="cd03587">
    <property type="entry name" value="SOCS"/>
    <property type="match status" value="1"/>
</dbReference>
<organism evidence="4">
    <name type="scientific">Apis mellifera</name>
    <name type="common">Honeybee</name>
    <dbReference type="NCBI Taxonomy" id="7460"/>
    <lineage>
        <taxon>Eukaryota</taxon>
        <taxon>Metazoa</taxon>
        <taxon>Ecdysozoa</taxon>
        <taxon>Arthropoda</taxon>
        <taxon>Hexapoda</taxon>
        <taxon>Insecta</taxon>
        <taxon>Pterygota</taxon>
        <taxon>Neoptera</taxon>
        <taxon>Endopterygota</taxon>
        <taxon>Hymenoptera</taxon>
        <taxon>Apocrita</taxon>
        <taxon>Aculeata</taxon>
        <taxon>Apoidea</taxon>
        <taxon>Anthophila</taxon>
        <taxon>Apidae</taxon>
        <taxon>Apis</taxon>
    </lineage>
</organism>
<evidence type="ECO:0000256" key="1">
    <source>
        <dbReference type="ARBA" id="ARBA00022786"/>
    </source>
</evidence>
<keyword evidence="5" id="KW-1185">Reference proteome</keyword>
<evidence type="ECO:0000313" key="5">
    <source>
        <dbReference type="Proteomes" id="UP000005203"/>
    </source>
</evidence>
<dbReference type="InterPro" id="IPR036036">
    <property type="entry name" value="SOCS_box-like_dom_sf"/>
</dbReference>
<dbReference type="GeneID" id="102654173"/>
<protein>
    <submittedName>
        <fullName evidence="6">Uncharacterized protein LOC102654173</fullName>
    </submittedName>
</protein>
<dbReference type="EnsemblMetazoa" id="XM_006568244">
    <property type="protein sequence ID" value="XP_006568307"/>
    <property type="gene ID" value="LOC102654173"/>
</dbReference>
<dbReference type="GO" id="GO:0035556">
    <property type="term" value="P:intracellular signal transduction"/>
    <property type="evidence" value="ECO:0007669"/>
    <property type="project" value="InterPro"/>
</dbReference>
<name>A0A7M7GWH3_APIME</name>
<proteinExistence type="predicted"/>
<dbReference type="Pfam" id="PF07525">
    <property type="entry name" value="SOCS_box"/>
    <property type="match status" value="1"/>
</dbReference>